<protein>
    <submittedName>
        <fullName evidence="1">Uncharacterized protein</fullName>
    </submittedName>
</protein>
<dbReference type="STRING" id="47427.A0A2H3D289"/>
<organism evidence="1 2">
    <name type="scientific">Armillaria gallica</name>
    <name type="common">Bulbous honey fungus</name>
    <name type="synonym">Armillaria bulbosa</name>
    <dbReference type="NCBI Taxonomy" id="47427"/>
    <lineage>
        <taxon>Eukaryota</taxon>
        <taxon>Fungi</taxon>
        <taxon>Dikarya</taxon>
        <taxon>Basidiomycota</taxon>
        <taxon>Agaricomycotina</taxon>
        <taxon>Agaricomycetes</taxon>
        <taxon>Agaricomycetidae</taxon>
        <taxon>Agaricales</taxon>
        <taxon>Marasmiineae</taxon>
        <taxon>Physalacriaceae</taxon>
        <taxon>Armillaria</taxon>
    </lineage>
</organism>
<dbReference type="EMBL" id="KZ293676">
    <property type="protein sequence ID" value="PBK87864.1"/>
    <property type="molecule type" value="Genomic_DNA"/>
</dbReference>
<dbReference type="AlphaFoldDB" id="A0A2H3D289"/>
<dbReference type="OrthoDB" id="10416109at2759"/>
<dbReference type="InParanoid" id="A0A2H3D289"/>
<name>A0A2H3D289_ARMGA</name>
<sequence>MSSTEMPDERWSDSVSHLYKNHANTFIIKIKLVAGGNVQKSSILKVKSNPALNAPAIVTWIIAVGDLGNSMKIEFKVYSCRSFHLPRKLLIGCTESKNMSDLVKGAPIISIYNNVQSEICTLNAYRISIKEAVGAGINATNEPRTLSEGAGEVLQILQVAGPILDKLSETYKKQAETKGHVIELCMTMKMIHQEANSERASQKQEDLTKIYNSKVDEIHR</sequence>
<keyword evidence="2" id="KW-1185">Reference proteome</keyword>
<evidence type="ECO:0000313" key="2">
    <source>
        <dbReference type="Proteomes" id="UP000217790"/>
    </source>
</evidence>
<gene>
    <name evidence="1" type="ORF">ARMGADRAFT_1034472</name>
</gene>
<accession>A0A2H3D289</accession>
<proteinExistence type="predicted"/>
<dbReference type="Proteomes" id="UP000217790">
    <property type="component" value="Unassembled WGS sequence"/>
</dbReference>
<reference evidence="2" key="1">
    <citation type="journal article" date="2017" name="Nat. Ecol. Evol.">
        <title>Genome expansion and lineage-specific genetic innovations in the forest pathogenic fungi Armillaria.</title>
        <authorList>
            <person name="Sipos G."/>
            <person name="Prasanna A.N."/>
            <person name="Walter M.C."/>
            <person name="O'Connor E."/>
            <person name="Balint B."/>
            <person name="Krizsan K."/>
            <person name="Kiss B."/>
            <person name="Hess J."/>
            <person name="Varga T."/>
            <person name="Slot J."/>
            <person name="Riley R."/>
            <person name="Boka B."/>
            <person name="Rigling D."/>
            <person name="Barry K."/>
            <person name="Lee J."/>
            <person name="Mihaltcheva S."/>
            <person name="LaButti K."/>
            <person name="Lipzen A."/>
            <person name="Waldron R."/>
            <person name="Moloney N.M."/>
            <person name="Sperisen C."/>
            <person name="Kredics L."/>
            <person name="Vagvoelgyi C."/>
            <person name="Patrignani A."/>
            <person name="Fitzpatrick D."/>
            <person name="Nagy I."/>
            <person name="Doyle S."/>
            <person name="Anderson J.B."/>
            <person name="Grigoriev I.V."/>
            <person name="Gueldener U."/>
            <person name="Muensterkoetter M."/>
            <person name="Nagy L.G."/>
        </authorList>
    </citation>
    <scope>NUCLEOTIDE SEQUENCE [LARGE SCALE GENOMIC DNA]</scope>
    <source>
        <strain evidence="2">Ar21-2</strain>
    </source>
</reference>
<evidence type="ECO:0000313" key="1">
    <source>
        <dbReference type="EMBL" id="PBK87864.1"/>
    </source>
</evidence>